<proteinExistence type="predicted"/>
<protein>
    <recommendedName>
        <fullName evidence="3">DUF1684 domain-containing protein</fullName>
    </recommendedName>
</protein>
<dbReference type="InterPro" id="IPR012467">
    <property type="entry name" value="DUF1684"/>
</dbReference>
<name>A0A1H6U6S1_9MICO</name>
<organism evidence="1 2">
    <name type="scientific">Demequina mangrovi</name>
    <dbReference type="NCBI Taxonomy" id="1043493"/>
    <lineage>
        <taxon>Bacteria</taxon>
        <taxon>Bacillati</taxon>
        <taxon>Actinomycetota</taxon>
        <taxon>Actinomycetes</taxon>
        <taxon>Micrococcales</taxon>
        <taxon>Demequinaceae</taxon>
        <taxon>Demequina</taxon>
    </lineage>
</organism>
<keyword evidence="2" id="KW-1185">Reference proteome</keyword>
<accession>A0A1H6U6S1</accession>
<dbReference type="AlphaFoldDB" id="A0A1H6U6S1"/>
<dbReference type="PANTHER" id="PTHR41913">
    <property type="entry name" value="DUF1684 DOMAIN-CONTAINING PROTEIN"/>
    <property type="match status" value="1"/>
</dbReference>
<dbReference type="RefSeq" id="WP_342341821.1">
    <property type="nucleotide sequence ID" value="NZ_BBLU01000001.1"/>
</dbReference>
<dbReference type="Pfam" id="PF07920">
    <property type="entry name" value="DUF1684"/>
    <property type="match status" value="1"/>
</dbReference>
<dbReference type="STRING" id="1043493.SAMN05421637_0288"/>
<sequence length="200" mass="21585">MISSWEIRDWRRRVADLYAAVRAEPQSAAAHRSWVEGRAALLRDHPASPVPEAARASFTPEVAPYVPELRFEAPVVDAEPERREVPTATDGVVPFARIGRVELPGLGGLDVWWLDSYGGGIFLPLRDSSPRSYGGGRYVLDTVKGADLGGTPDALVVDLNFAFQPSCAYSSDWVCPLPGPGNTLAAAVEAGERYVPLDPS</sequence>
<gene>
    <name evidence="1" type="ORF">SAMN05421637_0288</name>
</gene>
<dbReference type="EMBL" id="FNZI01000001">
    <property type="protein sequence ID" value="SEI88039.1"/>
    <property type="molecule type" value="Genomic_DNA"/>
</dbReference>
<dbReference type="eggNOG" id="COG3358">
    <property type="taxonomic scope" value="Bacteria"/>
</dbReference>
<dbReference type="PANTHER" id="PTHR41913:SF1">
    <property type="entry name" value="DUF1684 DOMAIN-CONTAINING PROTEIN"/>
    <property type="match status" value="1"/>
</dbReference>
<evidence type="ECO:0000313" key="2">
    <source>
        <dbReference type="Proteomes" id="UP000183315"/>
    </source>
</evidence>
<dbReference type="Proteomes" id="UP000183315">
    <property type="component" value="Unassembled WGS sequence"/>
</dbReference>
<evidence type="ECO:0000313" key="1">
    <source>
        <dbReference type="EMBL" id="SEI88039.1"/>
    </source>
</evidence>
<evidence type="ECO:0008006" key="3">
    <source>
        <dbReference type="Google" id="ProtNLM"/>
    </source>
</evidence>
<reference evidence="2" key="1">
    <citation type="submission" date="2016-10" db="EMBL/GenBank/DDBJ databases">
        <authorList>
            <person name="Varghese N."/>
        </authorList>
    </citation>
    <scope>NUCLEOTIDE SEQUENCE [LARGE SCALE GENOMIC DNA]</scope>
    <source>
        <strain evidence="2">DSM 24868</strain>
    </source>
</reference>